<protein>
    <recommendedName>
        <fullName evidence="4">PAC2 family protein</fullName>
    </recommendedName>
</protein>
<dbReference type="PIRSF" id="PIRSF028754">
    <property type="entry name" value="UCP028754"/>
    <property type="match status" value="1"/>
</dbReference>
<dbReference type="Gene3D" id="3.40.50.10900">
    <property type="entry name" value="PAC-like subunit"/>
    <property type="match status" value="1"/>
</dbReference>
<dbReference type="STRING" id="443218.AS9A_1748"/>
<gene>
    <name evidence="2" type="ordered locus">AS9A_1748</name>
</gene>
<feature type="compositionally biased region" description="Acidic residues" evidence="1">
    <location>
        <begin position="338"/>
        <end position="355"/>
    </location>
</feature>
<dbReference type="SUPFAM" id="SSF159659">
    <property type="entry name" value="Cgl1923-like"/>
    <property type="match status" value="1"/>
</dbReference>
<sequence length="355" mass="38680">MEHMAPIARYCWGTRQRLDALPRAIWHRVRKGAHGMDDQARIYELEFPSPHIEVSADSTLVLVHGLEGFADAGQAVRLATDHLRQSLETELVASFSVDDLVDYRSRRPPMTFTSDHFSSYQAPELSLYAAKDTNGVPFLLLSGMEPDFKWEKFTSAVRLLAEQFGVTRSVGLSAIPMATPHTRPLGVIGHSSNPGEVPAEQRLGTEVQVPGSASALLEYRMGQHGFDARGFSVHVPHYLAQSPYPAAAVTLLKHLSDVSGLSVPLAALEEAAADVTRQVEEQVEASPEAVAVVRALEQQYDIGARQSEETNLLALDGDLPSGDELGAQFEQFLAEQNAESDDAGGPSPEDDDRLD</sequence>
<dbReference type="Pfam" id="PF09754">
    <property type="entry name" value="PAC2"/>
    <property type="match status" value="1"/>
</dbReference>
<keyword evidence="3" id="KW-1185">Reference proteome</keyword>
<dbReference type="InterPro" id="IPR008492">
    <property type="entry name" value="Rv2714-like"/>
</dbReference>
<dbReference type="KEGG" id="asd:AS9A_1748"/>
<dbReference type="Gene3D" id="1.10.287.100">
    <property type="match status" value="1"/>
</dbReference>
<dbReference type="eggNOG" id="COG2047">
    <property type="taxonomic scope" value="Bacteria"/>
</dbReference>
<feature type="region of interest" description="Disordered" evidence="1">
    <location>
        <begin position="334"/>
        <end position="355"/>
    </location>
</feature>
<evidence type="ECO:0000313" key="3">
    <source>
        <dbReference type="Proteomes" id="UP000009235"/>
    </source>
</evidence>
<name>F6EKR1_HOYSD</name>
<evidence type="ECO:0000313" key="2">
    <source>
        <dbReference type="EMBL" id="AEF40197.1"/>
    </source>
</evidence>
<dbReference type="InterPro" id="IPR038389">
    <property type="entry name" value="PSMG2_sf"/>
</dbReference>
<dbReference type="EMBL" id="CP002786">
    <property type="protein sequence ID" value="AEF40197.1"/>
    <property type="molecule type" value="Genomic_DNA"/>
</dbReference>
<reference evidence="2 3" key="1">
    <citation type="journal article" date="2011" name="J. Bacteriol.">
        <title>Complete genome sequence of Amycolicicoccus subflavus DQS3-9A1T, an actinomycete isolated from crude oil-polluted soil.</title>
        <authorList>
            <person name="Cai M."/>
            <person name="Chen W.M."/>
            <person name="Nie Y."/>
            <person name="Chi C.Q."/>
            <person name="Wang Y.N."/>
            <person name="Tang Y.Q."/>
            <person name="Li G.Y."/>
            <person name="Wu X.L."/>
        </authorList>
    </citation>
    <scope>NUCLEOTIDE SEQUENCE [LARGE SCALE GENOMIC DNA]</scope>
    <source>
        <strain evidence="3">DSM 45089 / DQS3-9A1</strain>
    </source>
</reference>
<evidence type="ECO:0000256" key="1">
    <source>
        <dbReference type="SAM" id="MobiDB-lite"/>
    </source>
</evidence>
<evidence type="ECO:0008006" key="4">
    <source>
        <dbReference type="Google" id="ProtNLM"/>
    </source>
</evidence>
<dbReference type="HOGENOM" id="CLU_055821_0_0_11"/>
<proteinExistence type="predicted"/>
<organism evidence="2 3">
    <name type="scientific">Hoyosella subflava (strain DSM 45089 / JCM 17490 / NBRC 109087 / DQS3-9A1)</name>
    <name type="common">Amycolicicoccus subflavus</name>
    <dbReference type="NCBI Taxonomy" id="443218"/>
    <lineage>
        <taxon>Bacteria</taxon>
        <taxon>Bacillati</taxon>
        <taxon>Actinomycetota</taxon>
        <taxon>Actinomycetes</taxon>
        <taxon>Mycobacteriales</taxon>
        <taxon>Hoyosellaceae</taxon>
        <taxon>Hoyosella</taxon>
    </lineage>
</organism>
<dbReference type="AlphaFoldDB" id="F6EKR1"/>
<dbReference type="InterPro" id="IPR019151">
    <property type="entry name" value="Proteasome_assmbl_chaperone_2"/>
</dbReference>
<accession>F6EKR1</accession>
<dbReference type="Proteomes" id="UP000009235">
    <property type="component" value="Chromosome"/>
</dbReference>